<evidence type="ECO:0000256" key="1">
    <source>
        <dbReference type="ARBA" id="ARBA00009437"/>
    </source>
</evidence>
<name>A0A1E7Z6W9_9ALTE</name>
<dbReference type="AlphaFoldDB" id="A0A1E7Z6W9"/>
<keyword evidence="4" id="KW-0804">Transcription</keyword>
<dbReference type="Pfam" id="PF00126">
    <property type="entry name" value="HTH_1"/>
    <property type="match status" value="2"/>
</dbReference>
<evidence type="ECO:0000256" key="3">
    <source>
        <dbReference type="ARBA" id="ARBA00023125"/>
    </source>
</evidence>
<dbReference type="InterPro" id="IPR036390">
    <property type="entry name" value="WH_DNA-bd_sf"/>
</dbReference>
<dbReference type="EMBL" id="MDHN01000041">
    <property type="protein sequence ID" value="OFC69275.1"/>
    <property type="molecule type" value="Genomic_DNA"/>
</dbReference>
<keyword evidence="3" id="KW-0238">DNA-binding</keyword>
<evidence type="ECO:0000313" key="6">
    <source>
        <dbReference type="EMBL" id="OFC69275.1"/>
    </source>
</evidence>
<evidence type="ECO:0000256" key="4">
    <source>
        <dbReference type="ARBA" id="ARBA00023163"/>
    </source>
</evidence>
<dbReference type="SUPFAM" id="SSF46785">
    <property type="entry name" value="Winged helix' DNA-binding domain"/>
    <property type="match status" value="2"/>
</dbReference>
<dbReference type="InterPro" id="IPR036388">
    <property type="entry name" value="WH-like_DNA-bd_sf"/>
</dbReference>
<protein>
    <recommendedName>
        <fullName evidence="5">HTH lysR-type domain-containing protein</fullName>
    </recommendedName>
</protein>
<dbReference type="InterPro" id="IPR000847">
    <property type="entry name" value="LysR_HTH_N"/>
</dbReference>
<accession>A0A1E7Z6W9</accession>
<dbReference type="SUPFAM" id="SSF53850">
    <property type="entry name" value="Periplasmic binding protein-like II"/>
    <property type="match status" value="1"/>
</dbReference>
<proteinExistence type="inferred from homology"/>
<dbReference type="Proteomes" id="UP000175691">
    <property type="component" value="Unassembled WGS sequence"/>
</dbReference>
<dbReference type="Pfam" id="PF03466">
    <property type="entry name" value="LysR_substrate"/>
    <property type="match status" value="1"/>
</dbReference>
<evidence type="ECO:0000313" key="7">
    <source>
        <dbReference type="Proteomes" id="UP000175691"/>
    </source>
</evidence>
<feature type="domain" description="HTH lysR-type" evidence="5">
    <location>
        <begin position="3"/>
        <end position="60"/>
    </location>
</feature>
<dbReference type="STRING" id="1656094.BFC18_20460"/>
<keyword evidence="2" id="KW-0805">Transcription regulation</keyword>
<dbReference type="GO" id="GO:0003700">
    <property type="term" value="F:DNA-binding transcription factor activity"/>
    <property type="evidence" value="ECO:0007669"/>
    <property type="project" value="InterPro"/>
</dbReference>
<gene>
    <name evidence="6" type="ORF">BFC18_20460</name>
</gene>
<dbReference type="PROSITE" id="PS50931">
    <property type="entry name" value="HTH_LYSR"/>
    <property type="match status" value="2"/>
</dbReference>
<dbReference type="GO" id="GO:0000976">
    <property type="term" value="F:transcription cis-regulatory region binding"/>
    <property type="evidence" value="ECO:0007669"/>
    <property type="project" value="TreeGrafter"/>
</dbReference>
<dbReference type="PRINTS" id="PR00039">
    <property type="entry name" value="HTHLYSR"/>
</dbReference>
<keyword evidence="7" id="KW-1185">Reference proteome</keyword>
<dbReference type="Gene3D" id="3.40.190.10">
    <property type="entry name" value="Periplasmic binding protein-like II"/>
    <property type="match status" value="2"/>
</dbReference>
<evidence type="ECO:0000256" key="2">
    <source>
        <dbReference type="ARBA" id="ARBA00023015"/>
    </source>
</evidence>
<sequence length="402" mass="45132">MLLNIRHLYCALEIRKFSNLSEAARQVHLTQSALTQSIKKLEDKIGFRLFSRGTTGMYVSEAGDVFLKRFERAFALLEQYASGQFTTDRTARITFLRGINSRQLSAIIKMVELQNYTHAARVLDIAQPTLHRTMRDLEALCSVTLFNRSPSGAEPTWRARRLARVAGLYFAELQQGFDEVKALDGKHFGTLKIGSLPLALSELVPATVLKVMDAVPQSDVSIVDGPYEEQLHALLHGDIDVLIGALRPPDMEELLEQVPLFEDRLSLVARANHPILHADSMESGDWQQVQWIVPKKETPARLIFDEFIVSRKLPVPHDVIECNSLTAIRGLLMKSDRVAMLPARQVEVDVRAGLLAICDMKLKDPPRAIGYTIRKDWIPTKLQNMFISVLHAECAAESTISV</sequence>
<organism evidence="6 7">
    <name type="scientific">Alteromonas confluentis</name>
    <dbReference type="NCBI Taxonomy" id="1656094"/>
    <lineage>
        <taxon>Bacteria</taxon>
        <taxon>Pseudomonadati</taxon>
        <taxon>Pseudomonadota</taxon>
        <taxon>Gammaproteobacteria</taxon>
        <taxon>Alteromonadales</taxon>
        <taxon>Alteromonadaceae</taxon>
        <taxon>Alteromonas/Salinimonas group</taxon>
        <taxon>Alteromonas</taxon>
    </lineage>
</organism>
<dbReference type="Gene3D" id="1.10.10.10">
    <property type="entry name" value="Winged helix-like DNA-binding domain superfamily/Winged helix DNA-binding domain"/>
    <property type="match status" value="2"/>
</dbReference>
<dbReference type="PANTHER" id="PTHR30126:SF40">
    <property type="entry name" value="HTH-TYPE TRANSCRIPTIONAL REGULATOR GLTR"/>
    <property type="match status" value="1"/>
</dbReference>
<dbReference type="PANTHER" id="PTHR30126">
    <property type="entry name" value="HTH-TYPE TRANSCRIPTIONAL REGULATOR"/>
    <property type="match status" value="1"/>
</dbReference>
<feature type="domain" description="HTH lysR-type" evidence="5">
    <location>
        <begin position="99"/>
        <end position="156"/>
    </location>
</feature>
<evidence type="ECO:0000259" key="5">
    <source>
        <dbReference type="PROSITE" id="PS50931"/>
    </source>
</evidence>
<comment type="similarity">
    <text evidence="1">Belongs to the LysR transcriptional regulatory family.</text>
</comment>
<comment type="caution">
    <text evidence="6">The sequence shown here is derived from an EMBL/GenBank/DDBJ whole genome shotgun (WGS) entry which is preliminary data.</text>
</comment>
<dbReference type="InterPro" id="IPR005119">
    <property type="entry name" value="LysR_subst-bd"/>
</dbReference>
<reference evidence="6 7" key="1">
    <citation type="submission" date="2016-08" db="EMBL/GenBank/DDBJ databases">
        <authorList>
            <person name="Seilhamer J.J."/>
        </authorList>
    </citation>
    <scope>NUCLEOTIDE SEQUENCE [LARGE SCALE GENOMIC DNA]</scope>
    <source>
        <strain evidence="6 7">KCTC 42603</strain>
    </source>
</reference>